<evidence type="ECO:0000313" key="2">
    <source>
        <dbReference type="RefSeq" id="XP_073805204.1"/>
    </source>
</evidence>
<reference evidence="2" key="1">
    <citation type="submission" date="2025-08" db="UniProtKB">
        <authorList>
            <consortium name="RefSeq"/>
        </authorList>
    </citation>
    <scope>IDENTIFICATION</scope>
    <source>
        <strain evidence="2">Tuebingen</strain>
        <tissue evidence="2">Fibroblasts and whole tissue</tissue>
    </source>
</reference>
<sequence length="364" mass="41250">MTSLVGTVSPFDNASQLWDEYIEMLEYFFQANGIDSAEKKKAVLLSGVGASTYSLLRSLICPEKPGDKTYEELVTVLKTHYNPKPSEIVQRFKFNSCTQKDGETVADFVAELKKLAQHCEYGSTLPQMLRDRLVCGVNDDRMQRRLLSEVELTFEKALTICQAMESANKNVRDLHGLLMEDTAQTMKSFKGPAAVHRVYTFEKKGRQKDTVCYRCKGQHAPEECKFLNELCHKCGKRGHIKRVCRAKQAAGGQNTPFKGLKGEKKEKGRRTYLVREEECNEREDTSDINTIYSVSQVQPKVGPITQKVSVNGMEVYFEVDTGCGVTIISRGQYSKLWKKADMPEWRPCSMKLKTYTGERTEVLG</sequence>
<evidence type="ECO:0000313" key="1">
    <source>
        <dbReference type="Proteomes" id="UP000000437"/>
    </source>
</evidence>
<protein>
    <submittedName>
        <fullName evidence="2">Uncharacterized protein</fullName>
    </submittedName>
</protein>
<keyword evidence="1" id="KW-1185">Reference proteome</keyword>
<accession>A0AC58JFE7</accession>
<name>A0AC58JFE7_DANRE</name>
<proteinExistence type="predicted"/>
<organism evidence="1 2">
    <name type="scientific">Danio rerio</name>
    <name type="common">Zebrafish</name>
    <name type="synonym">Brachydanio rerio</name>
    <dbReference type="NCBI Taxonomy" id="7955"/>
    <lineage>
        <taxon>Eukaryota</taxon>
        <taxon>Metazoa</taxon>
        <taxon>Chordata</taxon>
        <taxon>Craniata</taxon>
        <taxon>Vertebrata</taxon>
        <taxon>Euteleostomi</taxon>
        <taxon>Actinopterygii</taxon>
        <taxon>Neopterygii</taxon>
        <taxon>Teleostei</taxon>
        <taxon>Ostariophysi</taxon>
        <taxon>Cypriniformes</taxon>
        <taxon>Danionidae</taxon>
        <taxon>Danioninae</taxon>
        <taxon>Danio</taxon>
    </lineage>
</organism>
<gene>
    <name evidence="2" type="primary">LOC141381995</name>
</gene>
<dbReference type="Proteomes" id="UP000000437">
    <property type="component" value="Chromosome 4"/>
</dbReference>
<dbReference type="RefSeq" id="XP_073805204.1">
    <property type="nucleotide sequence ID" value="XM_073949103.1"/>
</dbReference>